<proteinExistence type="predicted"/>
<name>A0A8S5MEP3_9CAUD</name>
<dbReference type="EMBL" id="BK014888">
    <property type="protein sequence ID" value="DAD80801.1"/>
    <property type="molecule type" value="Genomic_DNA"/>
</dbReference>
<reference evidence="1" key="1">
    <citation type="journal article" date="2021" name="Proc. Natl. Acad. Sci. U.S.A.">
        <title>A Catalog of Tens of Thousands of Viruses from Human Metagenomes Reveals Hidden Associations with Chronic Diseases.</title>
        <authorList>
            <person name="Tisza M.J."/>
            <person name="Buck C.B."/>
        </authorList>
    </citation>
    <scope>NUCLEOTIDE SEQUENCE</scope>
    <source>
        <strain evidence="1">CtWuM9</strain>
    </source>
</reference>
<accession>A0A8S5MEP3</accession>
<sequence length="143" mass="17454">MDTLAKIDRFLLANELRNLVRFRIYRDSDRAIYNPKYKIEIDDSNPYFIIREPWYAIPYDDTNRKFILVSETHILEIERFTHSTLSIRSSNCMDPYKWHTFTSYSNPKMFSRIHTLYEACLKESKNYNYEEGAYNYEKYVREI</sequence>
<organism evidence="1">
    <name type="scientific">Siphoviridae sp. ctWuM9</name>
    <dbReference type="NCBI Taxonomy" id="2826364"/>
    <lineage>
        <taxon>Viruses</taxon>
        <taxon>Duplodnaviria</taxon>
        <taxon>Heunggongvirae</taxon>
        <taxon>Uroviricota</taxon>
        <taxon>Caudoviricetes</taxon>
    </lineage>
</organism>
<evidence type="ECO:0000313" key="1">
    <source>
        <dbReference type="EMBL" id="DAD80801.1"/>
    </source>
</evidence>
<protein>
    <submittedName>
        <fullName evidence="1">Uncharacterized protein</fullName>
    </submittedName>
</protein>